<evidence type="ECO:0000256" key="2">
    <source>
        <dbReference type="ARBA" id="ARBA00022676"/>
    </source>
</evidence>
<gene>
    <name evidence="5" type="ORF">LSINAPIS_LOCUS12367</name>
</gene>
<dbReference type="Proteomes" id="UP000324832">
    <property type="component" value="Unassembled WGS sequence"/>
</dbReference>
<evidence type="ECO:0000256" key="1">
    <source>
        <dbReference type="ARBA" id="ARBA00009995"/>
    </source>
</evidence>
<dbReference type="SUPFAM" id="SSF53756">
    <property type="entry name" value="UDP-Glycosyltransferase/glycogen phosphorylase"/>
    <property type="match status" value="2"/>
</dbReference>
<keyword evidence="6" id="KW-1185">Reference proteome</keyword>
<feature type="transmembrane region" description="Helical" evidence="4">
    <location>
        <begin position="679"/>
        <end position="705"/>
    </location>
</feature>
<evidence type="ECO:0000313" key="5">
    <source>
        <dbReference type="EMBL" id="VVD02085.1"/>
    </source>
</evidence>
<reference evidence="5 6" key="1">
    <citation type="submission" date="2017-07" db="EMBL/GenBank/DDBJ databases">
        <authorList>
            <person name="Talla V."/>
            <person name="Backstrom N."/>
        </authorList>
    </citation>
    <scope>NUCLEOTIDE SEQUENCE [LARGE SCALE GENOMIC DNA]</scope>
</reference>
<evidence type="ECO:0000256" key="3">
    <source>
        <dbReference type="ARBA" id="ARBA00022679"/>
    </source>
</evidence>
<dbReference type="Pfam" id="PF00201">
    <property type="entry name" value="UDPGT"/>
    <property type="match status" value="3"/>
</dbReference>
<dbReference type="InterPro" id="IPR050271">
    <property type="entry name" value="UDP-glycosyltransferase"/>
</dbReference>
<dbReference type="InterPro" id="IPR002213">
    <property type="entry name" value="UDP_glucos_trans"/>
</dbReference>
<comment type="similarity">
    <text evidence="1">Belongs to the UDP-glycosyltransferase family.</text>
</comment>
<keyword evidence="4" id="KW-0812">Transmembrane</keyword>
<keyword evidence="3" id="KW-0808">Transferase</keyword>
<name>A0A5E4QWS7_9NEOP</name>
<keyword evidence="4" id="KW-1133">Transmembrane helix</keyword>
<accession>A0A5E4QWS7</accession>
<evidence type="ECO:0008006" key="7">
    <source>
        <dbReference type="Google" id="ProtNLM"/>
    </source>
</evidence>
<keyword evidence="4" id="KW-0472">Membrane</keyword>
<sequence length="717" mass="81396">MCLCARMAGNFVVLVLLSLCAFCYSYKFLVIFPIPGKSHSILGEGYLRHLINAGHEVTYLTAIPAKISSPKLRNVVLESNVEYFAIDKAFDIAKIINKEIFLNEYGHILDAMFGIANATIFHPKVQELIMDDKENFDAIIAEWMFNDLYSAFSAVFGCPLIWSSSVNAHPMLLSVIDEAPNPAYTADLIQSASVPPFSFVERVEQLWILLRMKYLQCTAVSKRGKSLPSYKAVQYNGSIVLANAHVATGEAMRLPMNHINIGGYHINESSIIPLPQELQSAMDNSKHGVIYFSMGTVLKSRGLPDSIKKGLIKIFSELKYTVIWKFEDKLSDLPKNLYRQVVKELSLIYHDRPVSPGAELVHWVEHVVKTRGALHLRSPALHVPFYQKLYLDLFSEVFGCPLIWFSSMEPHSFLLSLIDDHLSPAYTVFNWDRQYSLDFYGRVKHLYLFLNLIFDKWKLKDIDEIIYRHAYKSAAQSRGRKLSPLHKVKYNASLMLGNSHVSSGESFTLPQSYKPIGGFHIPDEIEPLPKNLQDIMDKSTNGVIYFSLGTILQTHPNTKLFITHGGLLSTFEVLRFGVPIIGIPMFGDQFINVNRAVRKGFAKRFDLGQEPVNVLIDHIKEILRNPSYREKAKELSVAYHDRPVSPGAELVHWVEHVVKTRGAPHLRSPALHVPFYQKLYLDLLVLLLIIFSAFLFVTIRALSLFRNNSSVIEKKIQ</sequence>
<dbReference type="PANTHER" id="PTHR48043">
    <property type="entry name" value="EG:EG0003.4 PROTEIN-RELATED"/>
    <property type="match status" value="1"/>
</dbReference>
<dbReference type="GO" id="GO:0008194">
    <property type="term" value="F:UDP-glycosyltransferase activity"/>
    <property type="evidence" value="ECO:0007669"/>
    <property type="project" value="InterPro"/>
</dbReference>
<evidence type="ECO:0000256" key="4">
    <source>
        <dbReference type="SAM" id="Phobius"/>
    </source>
</evidence>
<dbReference type="EMBL" id="FZQP02005777">
    <property type="protein sequence ID" value="VVD02085.1"/>
    <property type="molecule type" value="Genomic_DNA"/>
</dbReference>
<proteinExistence type="inferred from homology"/>
<dbReference type="PANTHER" id="PTHR48043:SF159">
    <property type="entry name" value="EG:EG0003.4 PROTEIN-RELATED"/>
    <property type="match status" value="1"/>
</dbReference>
<evidence type="ECO:0000313" key="6">
    <source>
        <dbReference type="Proteomes" id="UP000324832"/>
    </source>
</evidence>
<dbReference type="AlphaFoldDB" id="A0A5E4QWS7"/>
<dbReference type="Gene3D" id="3.40.50.2000">
    <property type="entry name" value="Glycogen Phosphorylase B"/>
    <property type="match status" value="2"/>
</dbReference>
<organism evidence="5 6">
    <name type="scientific">Leptidea sinapis</name>
    <dbReference type="NCBI Taxonomy" id="189913"/>
    <lineage>
        <taxon>Eukaryota</taxon>
        <taxon>Metazoa</taxon>
        <taxon>Ecdysozoa</taxon>
        <taxon>Arthropoda</taxon>
        <taxon>Hexapoda</taxon>
        <taxon>Insecta</taxon>
        <taxon>Pterygota</taxon>
        <taxon>Neoptera</taxon>
        <taxon>Endopterygota</taxon>
        <taxon>Lepidoptera</taxon>
        <taxon>Glossata</taxon>
        <taxon>Ditrysia</taxon>
        <taxon>Papilionoidea</taxon>
        <taxon>Pieridae</taxon>
        <taxon>Dismorphiinae</taxon>
        <taxon>Leptidea</taxon>
    </lineage>
</organism>
<keyword evidence="2" id="KW-0328">Glycosyltransferase</keyword>
<protein>
    <recommendedName>
        <fullName evidence="7">UDP-glycosyltransferases domain-containing protein</fullName>
    </recommendedName>
</protein>